<name>A0AAJ0BNF3_9PEZI</name>
<comment type="caution">
    <text evidence="2">The sequence shown here is derived from an EMBL/GenBank/DDBJ whole genome shotgun (WGS) entry which is preliminary data.</text>
</comment>
<reference evidence="2" key="1">
    <citation type="submission" date="2023-06" db="EMBL/GenBank/DDBJ databases">
        <title>Genome-scale phylogeny and comparative genomics of the fungal order Sordariales.</title>
        <authorList>
            <consortium name="Lawrence Berkeley National Laboratory"/>
            <person name="Hensen N."/>
            <person name="Bonometti L."/>
            <person name="Westerberg I."/>
            <person name="Brannstrom I.O."/>
            <person name="Guillou S."/>
            <person name="Cros-Aarteil S."/>
            <person name="Calhoun S."/>
            <person name="Haridas S."/>
            <person name="Kuo A."/>
            <person name="Mondo S."/>
            <person name="Pangilinan J."/>
            <person name="Riley R."/>
            <person name="Labutti K."/>
            <person name="Andreopoulos B."/>
            <person name="Lipzen A."/>
            <person name="Chen C."/>
            <person name="Yanf M."/>
            <person name="Daum C."/>
            <person name="Ng V."/>
            <person name="Clum A."/>
            <person name="Steindorff A."/>
            <person name="Ohm R."/>
            <person name="Martin F."/>
            <person name="Silar P."/>
            <person name="Natvig D."/>
            <person name="Lalanne C."/>
            <person name="Gautier V."/>
            <person name="Ament-Velasquez S.L."/>
            <person name="Kruys A."/>
            <person name="Hutchinson M.I."/>
            <person name="Powell A.J."/>
            <person name="Barry K."/>
            <person name="Miller A.N."/>
            <person name="Grigoriev I.V."/>
            <person name="Debuchy R."/>
            <person name="Gladieux P."/>
            <person name="Thoren M.H."/>
            <person name="Johannesson H."/>
        </authorList>
    </citation>
    <scope>NUCLEOTIDE SEQUENCE</scope>
    <source>
        <strain evidence="2">PSN4</strain>
    </source>
</reference>
<organism evidence="2 3">
    <name type="scientific">Echria macrotheca</name>
    <dbReference type="NCBI Taxonomy" id="438768"/>
    <lineage>
        <taxon>Eukaryota</taxon>
        <taxon>Fungi</taxon>
        <taxon>Dikarya</taxon>
        <taxon>Ascomycota</taxon>
        <taxon>Pezizomycotina</taxon>
        <taxon>Sordariomycetes</taxon>
        <taxon>Sordariomycetidae</taxon>
        <taxon>Sordariales</taxon>
        <taxon>Schizotheciaceae</taxon>
        <taxon>Echria</taxon>
    </lineage>
</organism>
<dbReference type="AlphaFoldDB" id="A0AAJ0BNF3"/>
<feature type="chain" id="PRO_5042489927" evidence="1">
    <location>
        <begin position="21"/>
        <end position="201"/>
    </location>
</feature>
<feature type="signal peptide" evidence="1">
    <location>
        <begin position="1"/>
        <end position="20"/>
    </location>
</feature>
<sequence length="201" mass="21940">MFKIQCFPLILAMFSILTTAQDTAPATNNTLQPWEVTTVNTFSPSGRPGNPPYSYLYVSISDPNTIPTGFNVRGDLSFPPIAANCTVMWNAYAEEPFGWVSPCPDTHFQSGRWTVEIQPQNRTGYGPSATRDFKLRFVLERSMIVNNGILSKTFVGVGAFSRADNNLDLVCGASGVCSSGLKVDKVLITQELTGSKLSGWN</sequence>
<dbReference type="EMBL" id="MU839827">
    <property type="protein sequence ID" value="KAK1760042.1"/>
    <property type="molecule type" value="Genomic_DNA"/>
</dbReference>
<proteinExistence type="predicted"/>
<evidence type="ECO:0000256" key="1">
    <source>
        <dbReference type="SAM" id="SignalP"/>
    </source>
</evidence>
<dbReference type="Proteomes" id="UP001239445">
    <property type="component" value="Unassembled WGS sequence"/>
</dbReference>
<keyword evidence="3" id="KW-1185">Reference proteome</keyword>
<keyword evidence="1" id="KW-0732">Signal</keyword>
<accession>A0AAJ0BNF3</accession>
<protein>
    <submittedName>
        <fullName evidence="2">Uncharacterized protein</fullName>
    </submittedName>
</protein>
<gene>
    <name evidence="2" type="ORF">QBC47DRAFT_291098</name>
</gene>
<evidence type="ECO:0000313" key="3">
    <source>
        <dbReference type="Proteomes" id="UP001239445"/>
    </source>
</evidence>
<evidence type="ECO:0000313" key="2">
    <source>
        <dbReference type="EMBL" id="KAK1760042.1"/>
    </source>
</evidence>